<dbReference type="PROSITE" id="PS00178">
    <property type="entry name" value="AA_TRNA_LIGASE_I"/>
    <property type="match status" value="1"/>
</dbReference>
<feature type="short sequence motif" description="'HIGH' region" evidence="16">
    <location>
        <begin position="16"/>
        <end position="26"/>
    </location>
</feature>
<keyword evidence="12 16" id="KW-0694">RNA-binding</keyword>
<keyword evidence="8 16" id="KW-0479">Metal-binding</keyword>
<evidence type="ECO:0000256" key="1">
    <source>
        <dbReference type="ARBA" id="ARBA00003314"/>
    </source>
</evidence>
<comment type="catalytic activity">
    <reaction evidence="15 16">
        <text>tRNA(Met) + L-methionine + ATP = L-methionyl-tRNA(Met) + AMP + diphosphate</text>
        <dbReference type="Rhea" id="RHEA:13481"/>
        <dbReference type="Rhea" id="RHEA-COMP:9667"/>
        <dbReference type="Rhea" id="RHEA-COMP:9698"/>
        <dbReference type="ChEBI" id="CHEBI:30616"/>
        <dbReference type="ChEBI" id="CHEBI:33019"/>
        <dbReference type="ChEBI" id="CHEBI:57844"/>
        <dbReference type="ChEBI" id="CHEBI:78442"/>
        <dbReference type="ChEBI" id="CHEBI:78530"/>
        <dbReference type="ChEBI" id="CHEBI:456215"/>
        <dbReference type="EC" id="6.1.1.10"/>
    </reaction>
</comment>
<dbReference type="NCBIfam" id="TIGR00399">
    <property type="entry name" value="metG_C_term"/>
    <property type="match status" value="1"/>
</dbReference>
<dbReference type="SUPFAM" id="SSF47323">
    <property type="entry name" value="Anticodon-binding domain of a subclass of class I aminoacyl-tRNA synthetases"/>
    <property type="match status" value="1"/>
</dbReference>
<dbReference type="PANTHER" id="PTHR45765">
    <property type="entry name" value="METHIONINE--TRNA LIGASE"/>
    <property type="match status" value="1"/>
</dbReference>
<dbReference type="CDD" id="cd00814">
    <property type="entry name" value="MetRS_core"/>
    <property type="match status" value="1"/>
</dbReference>
<keyword evidence="7 16" id="KW-0436">Ligase</keyword>
<comment type="similarity">
    <text evidence="3 16">Belongs to the class-I aminoacyl-tRNA synthetase family. MetG type 1 subfamily.</text>
</comment>
<keyword evidence="10 16" id="KW-0862">Zinc</keyword>
<sequence length="689" mass="77934">MSILTKNRFTITSALPYANGPLHIGHLAGAYIPGDIFSRFLRLNNKDVVFVCGSDEHGAAITIKAKKEGVTPQEIIDTYNKQIKDSFEEFGIEFDIYHRTSEKIHHELSQEFFLNLYEKGEFVEKFSEQYYDEEFHQFLADRYIVGTCPHCHNEGAYGDQCEKCGTSLNPTDLIHPKSTLSGKTPILKETKHWYLPLDKYQPWLEEWLIEGKKNVLKSNVFGQCQSWLKSGLQPRSMTRDLDWGVDVPLEEAKGKKLYVWLDAPIGYISATKQWAIDNNKNWETYWKKQANPEDDSTLIHFIGKDNIVFHCIIFPAILHAHGAYILPENVPANEFLNLEGDKLSTSRNHAVWLHEYLEEFPGKQDELRYVLTSILPETSDSEFTWKDFQARVNNELVAILGNFVNRVMVLSHKYFGGKVAVGSPLTVQDETALTDLANYPQEISSSLSQYRFREALTHFMNAARLGNKYLADEEPWKVYKEDPERVKTVLYVAGQIVANLAVLAQPFLPKTASKLFGMLHVARQAWDVAGSRDILPAGHTLGEAELLFEKITDEQVDVQLQKLAAAKATNAAHAVKAEPAKSNISYDEFLKMDIRVGTIMEAEKVAKTKKLLKLKIDTGIDQRTVVSGIAEYFAPEDIVGKQVSILVNLEPREIKGITSQGMILMAEDADGRLDFVRPATDIKPGCTVR</sequence>
<dbReference type="Proteomes" id="UP001597545">
    <property type="component" value="Unassembled WGS sequence"/>
</dbReference>
<dbReference type="SUPFAM" id="SSF52374">
    <property type="entry name" value="Nucleotidylyl transferase"/>
    <property type="match status" value="1"/>
</dbReference>
<dbReference type="GO" id="GO:0004825">
    <property type="term" value="F:methionine-tRNA ligase activity"/>
    <property type="evidence" value="ECO:0007669"/>
    <property type="project" value="UniProtKB-EC"/>
</dbReference>
<dbReference type="InterPro" id="IPR002547">
    <property type="entry name" value="tRNA-bd_dom"/>
</dbReference>
<feature type="binding site" evidence="16">
    <location>
        <position position="151"/>
    </location>
    <ligand>
        <name>Zn(2+)</name>
        <dbReference type="ChEBI" id="CHEBI:29105"/>
    </ligand>
</feature>
<dbReference type="EMBL" id="JBHULR010000004">
    <property type="protein sequence ID" value="MFD2548085.1"/>
    <property type="molecule type" value="Genomic_DNA"/>
</dbReference>
<dbReference type="PRINTS" id="PR01041">
    <property type="entry name" value="TRNASYNTHMET"/>
</dbReference>
<dbReference type="SUPFAM" id="SSF50249">
    <property type="entry name" value="Nucleic acid-binding proteins"/>
    <property type="match status" value="1"/>
</dbReference>
<feature type="binding site" evidence="16">
    <location>
        <position position="164"/>
    </location>
    <ligand>
        <name>Zn(2+)</name>
        <dbReference type="ChEBI" id="CHEBI:29105"/>
    </ligand>
</feature>
<keyword evidence="11 16" id="KW-0067">ATP-binding</keyword>
<dbReference type="NCBIfam" id="TIGR00398">
    <property type="entry name" value="metG"/>
    <property type="match status" value="1"/>
</dbReference>
<comment type="caution">
    <text evidence="18">The sequence shown here is derived from an EMBL/GenBank/DDBJ whole genome shotgun (WGS) entry which is preliminary data.</text>
</comment>
<dbReference type="InterPro" id="IPR012340">
    <property type="entry name" value="NA-bd_OB-fold"/>
</dbReference>
<evidence type="ECO:0000256" key="5">
    <source>
        <dbReference type="ARBA" id="ARBA00022490"/>
    </source>
</evidence>
<protein>
    <recommendedName>
        <fullName evidence="16">Methionine--tRNA ligase</fullName>
        <ecNumber evidence="16">6.1.1.10</ecNumber>
    </recommendedName>
    <alternativeName>
        <fullName evidence="16">Methionyl-tRNA synthetase</fullName>
        <shortName evidence="16">MetRS</shortName>
    </alternativeName>
</protein>
<dbReference type="SUPFAM" id="SSF57770">
    <property type="entry name" value="Methionyl-tRNA synthetase (MetRS), Zn-domain"/>
    <property type="match status" value="1"/>
</dbReference>
<evidence type="ECO:0000256" key="3">
    <source>
        <dbReference type="ARBA" id="ARBA00008258"/>
    </source>
</evidence>
<dbReference type="CDD" id="cd07957">
    <property type="entry name" value="Anticodon_Ia_Met"/>
    <property type="match status" value="1"/>
</dbReference>
<proteinExistence type="inferred from homology"/>
<dbReference type="InterPro" id="IPR029038">
    <property type="entry name" value="MetRS_Zn"/>
</dbReference>
<dbReference type="InterPro" id="IPR004495">
    <property type="entry name" value="Met-tRNA-synth_bsu_C"/>
</dbReference>
<dbReference type="CDD" id="cd02800">
    <property type="entry name" value="tRNA_bind_EcMetRS_like"/>
    <property type="match status" value="1"/>
</dbReference>
<evidence type="ECO:0000256" key="4">
    <source>
        <dbReference type="ARBA" id="ARBA00011738"/>
    </source>
</evidence>
<gene>
    <name evidence="16 18" type="primary">metG</name>
    <name evidence="18" type="ORF">ACFSR5_10560</name>
</gene>
<evidence type="ECO:0000256" key="7">
    <source>
        <dbReference type="ARBA" id="ARBA00022598"/>
    </source>
</evidence>
<evidence type="ECO:0000256" key="6">
    <source>
        <dbReference type="ARBA" id="ARBA00022555"/>
    </source>
</evidence>
<dbReference type="InterPro" id="IPR014729">
    <property type="entry name" value="Rossmann-like_a/b/a_fold"/>
</dbReference>
<dbReference type="Gene3D" id="2.20.28.20">
    <property type="entry name" value="Methionyl-tRNA synthetase, Zn-domain"/>
    <property type="match status" value="1"/>
</dbReference>
<evidence type="ECO:0000256" key="15">
    <source>
        <dbReference type="ARBA" id="ARBA00047364"/>
    </source>
</evidence>
<feature type="domain" description="TRNA-binding" evidence="17">
    <location>
        <begin position="588"/>
        <end position="689"/>
    </location>
</feature>
<dbReference type="EC" id="6.1.1.10" evidence="16"/>
<dbReference type="InterPro" id="IPR014758">
    <property type="entry name" value="Met-tRNA_synth"/>
</dbReference>
<comment type="cofactor">
    <cofactor evidence="16">
        <name>Zn(2+)</name>
        <dbReference type="ChEBI" id="CHEBI:29105"/>
    </cofactor>
    <text evidence="16">Binds 1 zinc ion per subunit.</text>
</comment>
<dbReference type="InterPro" id="IPR033911">
    <property type="entry name" value="MetRS_core"/>
</dbReference>
<accession>A0ABW5KIG1</accession>
<dbReference type="NCBIfam" id="NF001100">
    <property type="entry name" value="PRK00133.1"/>
    <property type="match status" value="1"/>
</dbReference>
<keyword evidence="9 16" id="KW-0547">Nucleotide-binding</keyword>
<feature type="binding site" evidence="16">
    <location>
        <position position="148"/>
    </location>
    <ligand>
        <name>Zn(2+)</name>
        <dbReference type="ChEBI" id="CHEBI:29105"/>
    </ligand>
</feature>
<dbReference type="Gene3D" id="3.40.50.620">
    <property type="entry name" value="HUPs"/>
    <property type="match status" value="1"/>
</dbReference>
<evidence type="ECO:0000256" key="2">
    <source>
        <dbReference type="ARBA" id="ARBA00004496"/>
    </source>
</evidence>
<dbReference type="Pfam" id="PF19303">
    <property type="entry name" value="Anticodon_3"/>
    <property type="match status" value="1"/>
</dbReference>
<dbReference type="PANTHER" id="PTHR45765:SF1">
    <property type="entry name" value="METHIONINE--TRNA LIGASE, CYTOPLASMIC"/>
    <property type="match status" value="1"/>
</dbReference>
<evidence type="ECO:0000256" key="14">
    <source>
        <dbReference type="ARBA" id="ARBA00023146"/>
    </source>
</evidence>
<dbReference type="RefSeq" id="WP_380903504.1">
    <property type="nucleotide sequence ID" value="NZ_JBHUEG010000001.1"/>
</dbReference>
<feature type="binding site" evidence="16">
    <location>
        <position position="345"/>
    </location>
    <ligand>
        <name>ATP</name>
        <dbReference type="ChEBI" id="CHEBI:30616"/>
    </ligand>
</feature>
<dbReference type="Gene3D" id="1.10.730.10">
    <property type="entry name" value="Isoleucyl-tRNA Synthetase, Domain 1"/>
    <property type="match status" value="1"/>
</dbReference>
<name>A0ABW5KIG1_9SPHI</name>
<feature type="binding site" evidence="16">
    <location>
        <position position="161"/>
    </location>
    <ligand>
        <name>Zn(2+)</name>
        <dbReference type="ChEBI" id="CHEBI:29105"/>
    </ligand>
</feature>
<organism evidence="18 19">
    <name type="scientific">Sphingobacterium suaedae</name>
    <dbReference type="NCBI Taxonomy" id="1686402"/>
    <lineage>
        <taxon>Bacteria</taxon>
        <taxon>Pseudomonadati</taxon>
        <taxon>Bacteroidota</taxon>
        <taxon>Sphingobacteriia</taxon>
        <taxon>Sphingobacteriales</taxon>
        <taxon>Sphingobacteriaceae</taxon>
        <taxon>Sphingobacterium</taxon>
    </lineage>
</organism>
<evidence type="ECO:0000256" key="13">
    <source>
        <dbReference type="ARBA" id="ARBA00022917"/>
    </source>
</evidence>
<dbReference type="InterPro" id="IPR041872">
    <property type="entry name" value="Anticodon_Met"/>
</dbReference>
<evidence type="ECO:0000259" key="17">
    <source>
        <dbReference type="PROSITE" id="PS50886"/>
    </source>
</evidence>
<keyword evidence="13 16" id="KW-0648">Protein biosynthesis</keyword>
<dbReference type="InterPro" id="IPR015413">
    <property type="entry name" value="Methionyl/Leucyl_tRNA_Synth"/>
</dbReference>
<keyword evidence="5 16" id="KW-0963">Cytoplasm</keyword>
<keyword evidence="14 16" id="KW-0030">Aminoacyl-tRNA synthetase</keyword>
<evidence type="ECO:0000313" key="18">
    <source>
        <dbReference type="EMBL" id="MFD2548085.1"/>
    </source>
</evidence>
<dbReference type="Gene3D" id="2.40.50.140">
    <property type="entry name" value="Nucleic acid-binding proteins"/>
    <property type="match status" value="1"/>
</dbReference>
<dbReference type="Pfam" id="PF09334">
    <property type="entry name" value="tRNA-synt_1g"/>
    <property type="match status" value="1"/>
</dbReference>
<evidence type="ECO:0000313" key="19">
    <source>
        <dbReference type="Proteomes" id="UP001597545"/>
    </source>
</evidence>
<dbReference type="InterPro" id="IPR009080">
    <property type="entry name" value="tRNAsynth_Ia_anticodon-bd"/>
</dbReference>
<dbReference type="HAMAP" id="MF_00098">
    <property type="entry name" value="Met_tRNA_synth_type1"/>
    <property type="match status" value="1"/>
</dbReference>
<evidence type="ECO:0000256" key="8">
    <source>
        <dbReference type="ARBA" id="ARBA00022723"/>
    </source>
</evidence>
<dbReference type="PROSITE" id="PS50886">
    <property type="entry name" value="TRBD"/>
    <property type="match status" value="1"/>
</dbReference>
<feature type="short sequence motif" description="'KMSKS' region" evidence="16">
    <location>
        <begin position="342"/>
        <end position="346"/>
    </location>
</feature>
<reference evidence="19" key="1">
    <citation type="journal article" date="2019" name="Int. J. Syst. Evol. Microbiol.">
        <title>The Global Catalogue of Microorganisms (GCM) 10K type strain sequencing project: providing services to taxonomists for standard genome sequencing and annotation.</title>
        <authorList>
            <consortium name="The Broad Institute Genomics Platform"/>
            <consortium name="The Broad Institute Genome Sequencing Center for Infectious Disease"/>
            <person name="Wu L."/>
            <person name="Ma J."/>
        </authorList>
    </citation>
    <scope>NUCLEOTIDE SEQUENCE [LARGE SCALE GENOMIC DNA]</scope>
    <source>
        <strain evidence="19">KCTC 42662</strain>
    </source>
</reference>
<keyword evidence="19" id="KW-1185">Reference proteome</keyword>
<dbReference type="InterPro" id="IPR023458">
    <property type="entry name" value="Met-tRNA_ligase_1"/>
</dbReference>
<evidence type="ECO:0000256" key="11">
    <source>
        <dbReference type="ARBA" id="ARBA00022840"/>
    </source>
</evidence>
<dbReference type="InterPro" id="IPR001412">
    <property type="entry name" value="aa-tRNA-synth_I_CS"/>
</dbReference>
<keyword evidence="6 16" id="KW-0820">tRNA-binding</keyword>
<evidence type="ECO:0000256" key="12">
    <source>
        <dbReference type="ARBA" id="ARBA00022884"/>
    </source>
</evidence>
<comment type="subcellular location">
    <subcellularLocation>
        <location evidence="2 16">Cytoplasm</location>
    </subcellularLocation>
</comment>
<dbReference type="Pfam" id="PF01588">
    <property type="entry name" value="tRNA_bind"/>
    <property type="match status" value="1"/>
</dbReference>
<comment type="subunit">
    <text evidence="4 16">Homodimer.</text>
</comment>
<evidence type="ECO:0000256" key="10">
    <source>
        <dbReference type="ARBA" id="ARBA00022833"/>
    </source>
</evidence>
<evidence type="ECO:0000256" key="9">
    <source>
        <dbReference type="ARBA" id="ARBA00022741"/>
    </source>
</evidence>
<evidence type="ECO:0000256" key="16">
    <source>
        <dbReference type="HAMAP-Rule" id="MF_00098"/>
    </source>
</evidence>
<comment type="function">
    <text evidence="1 16">Is required not only for elongation of protein synthesis but also for the initiation of all mRNA translation through initiator tRNA(fMet) aminoacylation.</text>
</comment>